<feature type="transmembrane region" description="Helical" evidence="7">
    <location>
        <begin position="130"/>
        <end position="152"/>
    </location>
</feature>
<reference evidence="8 9" key="1">
    <citation type="submission" date="2023-02" db="EMBL/GenBank/DDBJ databases">
        <title>The predominant lactic acid bacteria and yeasts involved in the spontaneous fermentation of millet during the production of the traditional porridge Hausa koko in Ghana.</title>
        <authorList>
            <person name="Atter A."/>
            <person name="Diaz M."/>
        </authorList>
    </citation>
    <scope>NUCLEOTIDE SEQUENCE [LARGE SCALE GENOMIC DNA]</scope>
    <source>
        <strain evidence="8 9">FI11552</strain>
    </source>
</reference>
<dbReference type="Pfam" id="PF13520">
    <property type="entry name" value="AA_permease_2"/>
    <property type="match status" value="1"/>
</dbReference>
<keyword evidence="3" id="KW-1003">Cell membrane</keyword>
<evidence type="ECO:0000313" key="9">
    <source>
        <dbReference type="Proteomes" id="UP001335665"/>
    </source>
</evidence>
<evidence type="ECO:0000313" key="8">
    <source>
        <dbReference type="EMBL" id="MEE6701407.1"/>
    </source>
</evidence>
<evidence type="ECO:0000256" key="3">
    <source>
        <dbReference type="ARBA" id="ARBA00022475"/>
    </source>
</evidence>
<dbReference type="EMBL" id="JAQSFA010000013">
    <property type="protein sequence ID" value="MEE6701407.1"/>
    <property type="molecule type" value="Genomic_DNA"/>
</dbReference>
<keyword evidence="5 7" id="KW-1133">Transmembrane helix</keyword>
<name>A0ABU7STK7_9LACO</name>
<dbReference type="RefSeq" id="WP_331192412.1">
    <property type="nucleotide sequence ID" value="NZ_JAQSEO010000011.1"/>
</dbReference>
<feature type="transmembrane region" description="Helical" evidence="7">
    <location>
        <begin position="250"/>
        <end position="272"/>
    </location>
</feature>
<dbReference type="Gene3D" id="1.20.1740.10">
    <property type="entry name" value="Amino acid/polyamine transporter I"/>
    <property type="match status" value="1"/>
</dbReference>
<dbReference type="PANTHER" id="PTHR42770:SF15">
    <property type="entry name" value="GLUTAMATE_GAMMA-AMINOBUTYRATE ANTIPORTER-RELATED"/>
    <property type="match status" value="1"/>
</dbReference>
<keyword evidence="4 7" id="KW-0812">Transmembrane</keyword>
<feature type="transmembrane region" description="Helical" evidence="7">
    <location>
        <begin position="441"/>
        <end position="463"/>
    </location>
</feature>
<comment type="subcellular location">
    <subcellularLocation>
        <location evidence="1">Cell membrane</location>
        <topology evidence="1">Multi-pass membrane protein</topology>
    </subcellularLocation>
</comment>
<feature type="transmembrane region" description="Helical" evidence="7">
    <location>
        <begin position="85"/>
        <end position="110"/>
    </location>
</feature>
<comment type="caution">
    <text evidence="8">The sequence shown here is derived from an EMBL/GenBank/DDBJ whole genome shotgun (WGS) entry which is preliminary data.</text>
</comment>
<dbReference type="InterPro" id="IPR050367">
    <property type="entry name" value="APC_superfamily"/>
</dbReference>
<evidence type="ECO:0000256" key="4">
    <source>
        <dbReference type="ARBA" id="ARBA00022692"/>
    </source>
</evidence>
<feature type="transmembrane region" description="Helical" evidence="7">
    <location>
        <begin position="164"/>
        <end position="186"/>
    </location>
</feature>
<protein>
    <submittedName>
        <fullName evidence="8">Glutamate/gamma-aminobutyrate family transporter YjeM</fullName>
    </submittedName>
</protein>
<feature type="transmembrane region" description="Helical" evidence="7">
    <location>
        <begin position="369"/>
        <end position="390"/>
    </location>
</feature>
<feature type="transmembrane region" description="Helical" evidence="7">
    <location>
        <begin position="402"/>
        <end position="421"/>
    </location>
</feature>
<dbReference type="InterPro" id="IPR002293">
    <property type="entry name" value="AA/rel_permease1"/>
</dbReference>
<feature type="transmembrane region" description="Helical" evidence="7">
    <location>
        <begin position="211"/>
        <end position="229"/>
    </location>
</feature>
<evidence type="ECO:0000256" key="5">
    <source>
        <dbReference type="ARBA" id="ARBA00022989"/>
    </source>
</evidence>
<sequence length="499" mass="55077">MVADKQKKLITTPTLVLMIISTIYGFGNVSIAYAQMAYAGMFWYILAGVCFFFPCCLMMAEYGSAFKDAKGGIYSWLAGSIGEKLAFIGTFIWLSSWILWLVSSASRLWITLSALLFGHDTTQHWHFWTFNSTELIGILAILFVLLVTLLSSQGMNGITKISSFGGAFMIAMNAIFILASLVAIIANKGVTAQPIHGVASFFESPNPSFKTPIAVISFVVYAIFAYSGMENLGGVTDSMKDPAHTFPRGLVIGSLLTIGSYVLMILMTGFTVNYDHVIARPNVNLGNVTYVVFDRLGYMMGVSLGFSHGINLLLGDIFTRMIALAGLMGMLGAMFLLVYSPIKSFIMGANPKLWPARVTKLNKHGMPAFAMWMQAIFVCCIIFLISFGGSAADAFYQILTDMVNVSACAPYIFLVGAFPIFQKKNIPHDFVVFKNRFWTNILVGFVEIIVCLGIIFTCIQPILDHDPQTAFWTAFGPIFFGIVAWLFYRHAVRKNHLNL</sequence>
<dbReference type="PIRSF" id="PIRSF006060">
    <property type="entry name" value="AA_transporter"/>
    <property type="match status" value="1"/>
</dbReference>
<feature type="transmembrane region" description="Helical" evidence="7">
    <location>
        <begin position="317"/>
        <end position="339"/>
    </location>
</feature>
<evidence type="ECO:0000256" key="1">
    <source>
        <dbReference type="ARBA" id="ARBA00004651"/>
    </source>
</evidence>
<dbReference type="PANTHER" id="PTHR42770">
    <property type="entry name" value="AMINO ACID TRANSPORTER-RELATED"/>
    <property type="match status" value="1"/>
</dbReference>
<organism evidence="8 9">
    <name type="scientific">Limosilactobacillus pontis</name>
    <dbReference type="NCBI Taxonomy" id="35787"/>
    <lineage>
        <taxon>Bacteria</taxon>
        <taxon>Bacillati</taxon>
        <taxon>Bacillota</taxon>
        <taxon>Bacilli</taxon>
        <taxon>Lactobacillales</taxon>
        <taxon>Lactobacillaceae</taxon>
        <taxon>Limosilactobacillus</taxon>
    </lineage>
</organism>
<dbReference type="NCBIfam" id="NF011775">
    <property type="entry name" value="PRK15238.1"/>
    <property type="match status" value="1"/>
</dbReference>
<proteinExistence type="predicted"/>
<keyword evidence="6 7" id="KW-0472">Membrane</keyword>
<accession>A0ABU7STK7</accession>
<evidence type="ECO:0000256" key="6">
    <source>
        <dbReference type="ARBA" id="ARBA00023136"/>
    </source>
</evidence>
<keyword evidence="2" id="KW-0813">Transport</keyword>
<evidence type="ECO:0000256" key="7">
    <source>
        <dbReference type="SAM" id="Phobius"/>
    </source>
</evidence>
<gene>
    <name evidence="8" type="primary">yjeM</name>
    <name evidence="8" type="ORF">PS396_06300</name>
</gene>
<keyword evidence="9" id="KW-1185">Reference proteome</keyword>
<evidence type="ECO:0000256" key="2">
    <source>
        <dbReference type="ARBA" id="ARBA00022448"/>
    </source>
</evidence>
<feature type="transmembrane region" description="Helical" evidence="7">
    <location>
        <begin position="469"/>
        <end position="488"/>
    </location>
</feature>
<feature type="transmembrane region" description="Helical" evidence="7">
    <location>
        <begin position="41"/>
        <end position="64"/>
    </location>
</feature>
<feature type="transmembrane region" description="Helical" evidence="7">
    <location>
        <begin position="12"/>
        <end position="35"/>
    </location>
</feature>
<dbReference type="Proteomes" id="UP001335665">
    <property type="component" value="Unassembled WGS sequence"/>
</dbReference>